<evidence type="ECO:0000259" key="1">
    <source>
        <dbReference type="Pfam" id="PF13837"/>
    </source>
</evidence>
<organism evidence="2">
    <name type="scientific">Ixodes ricinus</name>
    <name type="common">Common tick</name>
    <name type="synonym">Acarus ricinus</name>
    <dbReference type="NCBI Taxonomy" id="34613"/>
    <lineage>
        <taxon>Eukaryota</taxon>
        <taxon>Metazoa</taxon>
        <taxon>Ecdysozoa</taxon>
        <taxon>Arthropoda</taxon>
        <taxon>Chelicerata</taxon>
        <taxon>Arachnida</taxon>
        <taxon>Acari</taxon>
        <taxon>Parasitiformes</taxon>
        <taxon>Ixodida</taxon>
        <taxon>Ixodoidea</taxon>
        <taxon>Ixodidae</taxon>
        <taxon>Ixodinae</taxon>
        <taxon>Ixodes</taxon>
    </lineage>
</organism>
<protein>
    <submittedName>
        <fullName evidence="2">Putative trihelix transcription factor gtl1-like protein</fullName>
    </submittedName>
</protein>
<proteinExistence type="evidence at transcript level"/>
<name>A0A131XRP4_IXORI</name>
<dbReference type="PANTHER" id="PTHR47595">
    <property type="entry name" value="HEAT SHOCK 70 KDA PROTEIN 14"/>
    <property type="match status" value="1"/>
</dbReference>
<dbReference type="EMBL" id="GEFM01006087">
    <property type="protein sequence ID" value="JAP69709.1"/>
    <property type="molecule type" value="mRNA"/>
</dbReference>
<accession>A0A131XRP4</accession>
<evidence type="ECO:0000313" key="2">
    <source>
        <dbReference type="EMBL" id="JAP69709.1"/>
    </source>
</evidence>
<dbReference type="AlphaFoldDB" id="A0A131XRP4"/>
<feature type="domain" description="Myb/SANT-like DNA-binding" evidence="1">
    <location>
        <begin position="3"/>
        <end position="58"/>
    </location>
</feature>
<dbReference type="PANTHER" id="PTHR47595:SF1">
    <property type="entry name" value="MYB_SANT-LIKE DNA-BINDING DOMAIN-CONTAINING PROTEIN"/>
    <property type="match status" value="1"/>
</dbReference>
<dbReference type="Pfam" id="PF13837">
    <property type="entry name" value="Myb_DNA-bind_4"/>
    <property type="match status" value="1"/>
</dbReference>
<reference evidence="2" key="1">
    <citation type="submission" date="2016-02" db="EMBL/GenBank/DDBJ databases">
        <title>RNAseq analyses of the midgut from blood- or serum-fed Ixodes ricinus ticks.</title>
        <authorList>
            <person name="Perner J."/>
            <person name="Provaznik J."/>
            <person name="Schrenkova J."/>
            <person name="Urbanova V."/>
            <person name="Ribeiro J.M."/>
            <person name="Kopacek P."/>
        </authorList>
    </citation>
    <scope>NUCLEOTIDE SEQUENCE</scope>
    <source>
        <tissue evidence="2">Gut</tissue>
    </source>
</reference>
<dbReference type="Gene3D" id="1.10.10.60">
    <property type="entry name" value="Homeodomain-like"/>
    <property type="match status" value="1"/>
</dbReference>
<feature type="non-terminal residue" evidence="2">
    <location>
        <position position="1"/>
    </location>
</feature>
<dbReference type="InterPro" id="IPR044822">
    <property type="entry name" value="Myb_DNA-bind_4"/>
</dbReference>
<sequence>LQDVWKGVAEALNEMGYPVTEDQCCNKWKNLKKAYKGVKDHNAKSGNDRKDWPFLKEIFGRRPEVVFLAVASTSAGLSVRETGEEPKAECSQGSKRKSKLSEAQGLLSKKMALEERKVKALEDFNCFF</sequence>